<name>A0A0J1BDB0_RHOIS</name>
<comment type="caution">
    <text evidence="1">The sequence shown here is derived from an EMBL/GenBank/DDBJ whole genome shotgun (WGS) entry which is preliminary data.</text>
</comment>
<protein>
    <submittedName>
        <fullName evidence="1">Uncharacterized protein</fullName>
    </submittedName>
</protein>
<gene>
    <name evidence="1" type="ORF">RISK_003373</name>
</gene>
<proteinExistence type="predicted"/>
<dbReference type="EMBL" id="LECT01000027">
    <property type="protein sequence ID" value="KLU04602.1"/>
    <property type="molecule type" value="Genomic_DNA"/>
</dbReference>
<dbReference type="Proteomes" id="UP000036367">
    <property type="component" value="Unassembled WGS sequence"/>
</dbReference>
<keyword evidence="2" id="KW-1185">Reference proteome</keyword>
<dbReference type="STRING" id="595434.RISK_003373"/>
<dbReference type="PATRIC" id="fig|595434.4.peg.3214"/>
<accession>A0A0J1BDB0</accession>
<sequence length="45" mass="5127">MEDTNWIDTVDVRELSLDGDVFETGECRTEATLGEDRISCWDTAM</sequence>
<evidence type="ECO:0000313" key="1">
    <source>
        <dbReference type="EMBL" id="KLU04602.1"/>
    </source>
</evidence>
<reference evidence="1" key="1">
    <citation type="submission" date="2015-05" db="EMBL/GenBank/DDBJ databases">
        <title>Permanent draft genome of Rhodopirellula islandicus K833.</title>
        <authorList>
            <person name="Kizina J."/>
            <person name="Richter M."/>
            <person name="Glockner F.O."/>
            <person name="Harder J."/>
        </authorList>
    </citation>
    <scope>NUCLEOTIDE SEQUENCE [LARGE SCALE GENOMIC DNA]</scope>
    <source>
        <strain evidence="1">K833</strain>
    </source>
</reference>
<dbReference type="AlphaFoldDB" id="A0A0J1BDB0"/>
<organism evidence="1 2">
    <name type="scientific">Rhodopirellula islandica</name>
    <dbReference type="NCBI Taxonomy" id="595434"/>
    <lineage>
        <taxon>Bacteria</taxon>
        <taxon>Pseudomonadati</taxon>
        <taxon>Planctomycetota</taxon>
        <taxon>Planctomycetia</taxon>
        <taxon>Pirellulales</taxon>
        <taxon>Pirellulaceae</taxon>
        <taxon>Rhodopirellula</taxon>
    </lineage>
</organism>
<evidence type="ECO:0000313" key="2">
    <source>
        <dbReference type="Proteomes" id="UP000036367"/>
    </source>
</evidence>